<dbReference type="InterPro" id="IPR044800">
    <property type="entry name" value="LEC2-like"/>
</dbReference>
<evidence type="ECO:0000256" key="5">
    <source>
        <dbReference type="ARBA" id="ARBA00023242"/>
    </source>
</evidence>
<protein>
    <recommendedName>
        <fullName evidence="6">TF-B3 domain-containing protein</fullName>
    </recommendedName>
</protein>
<keyword evidence="8" id="KW-1185">Reference proteome</keyword>
<evidence type="ECO:0000256" key="1">
    <source>
        <dbReference type="ARBA" id="ARBA00004123"/>
    </source>
</evidence>
<comment type="subcellular location">
    <subcellularLocation>
        <location evidence="1">Nucleus</location>
    </subcellularLocation>
</comment>
<keyword evidence="4" id="KW-0804">Transcription</keyword>
<sequence length="131" mass="14700">MVAWKFRYCYWRSSQSFVFTRGWSRFVKEKKLSEKDTVTFYTCESPCGDPNGRNFLIDVSYNGCTDKGGKKGNNTVADEENSAVELEFGEKNYGKTSSELNAETAMDGLESGGNVKETSVTLFGVEIIINR</sequence>
<organism evidence="7 8">
    <name type="scientific">Hibiscus sabdariffa</name>
    <name type="common">roselle</name>
    <dbReference type="NCBI Taxonomy" id="183260"/>
    <lineage>
        <taxon>Eukaryota</taxon>
        <taxon>Viridiplantae</taxon>
        <taxon>Streptophyta</taxon>
        <taxon>Embryophyta</taxon>
        <taxon>Tracheophyta</taxon>
        <taxon>Spermatophyta</taxon>
        <taxon>Magnoliopsida</taxon>
        <taxon>eudicotyledons</taxon>
        <taxon>Gunneridae</taxon>
        <taxon>Pentapetalae</taxon>
        <taxon>rosids</taxon>
        <taxon>malvids</taxon>
        <taxon>Malvales</taxon>
        <taxon>Malvaceae</taxon>
        <taxon>Malvoideae</taxon>
        <taxon>Hibiscus</taxon>
    </lineage>
</organism>
<evidence type="ECO:0000256" key="2">
    <source>
        <dbReference type="ARBA" id="ARBA00023015"/>
    </source>
</evidence>
<gene>
    <name evidence="7" type="ORF">V6N12_075658</name>
</gene>
<dbReference type="InterPro" id="IPR015300">
    <property type="entry name" value="DNA-bd_pseudobarrel_sf"/>
</dbReference>
<dbReference type="InterPro" id="IPR003340">
    <property type="entry name" value="B3_DNA-bd"/>
</dbReference>
<accession>A0ABR2C893</accession>
<evidence type="ECO:0000256" key="4">
    <source>
        <dbReference type="ARBA" id="ARBA00023163"/>
    </source>
</evidence>
<keyword evidence="3" id="KW-0238">DNA-binding</keyword>
<dbReference type="CDD" id="cd10017">
    <property type="entry name" value="B3_DNA"/>
    <property type="match status" value="1"/>
</dbReference>
<proteinExistence type="predicted"/>
<dbReference type="PANTHER" id="PTHR31140">
    <property type="entry name" value="B3 DOMAIN-CONTAINING TRANSCRIPTION FACTOR ABI3"/>
    <property type="match status" value="1"/>
</dbReference>
<dbReference type="Gene3D" id="2.40.330.10">
    <property type="entry name" value="DNA-binding pseudobarrel domain"/>
    <property type="match status" value="1"/>
</dbReference>
<dbReference type="Proteomes" id="UP001472677">
    <property type="component" value="Unassembled WGS sequence"/>
</dbReference>
<evidence type="ECO:0000259" key="6">
    <source>
        <dbReference type="PROSITE" id="PS50863"/>
    </source>
</evidence>
<keyword evidence="2" id="KW-0805">Transcription regulation</keyword>
<feature type="domain" description="TF-B3" evidence="6">
    <location>
        <begin position="1"/>
        <end position="63"/>
    </location>
</feature>
<reference evidence="7 8" key="1">
    <citation type="journal article" date="2024" name="G3 (Bethesda)">
        <title>Genome assembly of Hibiscus sabdariffa L. provides insights into metabolisms of medicinal natural products.</title>
        <authorList>
            <person name="Kim T."/>
        </authorList>
    </citation>
    <scope>NUCLEOTIDE SEQUENCE [LARGE SCALE GENOMIC DNA]</scope>
    <source>
        <strain evidence="7">TK-2024</strain>
        <tissue evidence="7">Old leaves</tissue>
    </source>
</reference>
<name>A0ABR2C893_9ROSI</name>
<dbReference type="Pfam" id="PF02362">
    <property type="entry name" value="B3"/>
    <property type="match status" value="1"/>
</dbReference>
<dbReference type="PROSITE" id="PS50863">
    <property type="entry name" value="B3"/>
    <property type="match status" value="1"/>
</dbReference>
<evidence type="ECO:0000313" key="8">
    <source>
        <dbReference type="Proteomes" id="UP001472677"/>
    </source>
</evidence>
<comment type="caution">
    <text evidence="7">The sequence shown here is derived from an EMBL/GenBank/DDBJ whole genome shotgun (WGS) entry which is preliminary data.</text>
</comment>
<evidence type="ECO:0000313" key="7">
    <source>
        <dbReference type="EMBL" id="KAK8515627.1"/>
    </source>
</evidence>
<dbReference type="EMBL" id="JBBPBM010000063">
    <property type="protein sequence ID" value="KAK8515627.1"/>
    <property type="molecule type" value="Genomic_DNA"/>
</dbReference>
<dbReference type="SUPFAM" id="SSF101936">
    <property type="entry name" value="DNA-binding pseudobarrel domain"/>
    <property type="match status" value="1"/>
</dbReference>
<dbReference type="PANTHER" id="PTHR31140:SF80">
    <property type="entry name" value="AP2_ERF AND B3 DOMAIN TRANSCRIPTION FACTOR"/>
    <property type="match status" value="1"/>
</dbReference>
<keyword evidence="5" id="KW-0539">Nucleus</keyword>
<evidence type="ECO:0000256" key="3">
    <source>
        <dbReference type="ARBA" id="ARBA00023125"/>
    </source>
</evidence>